<evidence type="ECO:0000313" key="3">
    <source>
        <dbReference type="Proteomes" id="UP001642464"/>
    </source>
</evidence>
<organism evidence="2 3">
    <name type="scientific">Durusdinium trenchii</name>
    <dbReference type="NCBI Taxonomy" id="1381693"/>
    <lineage>
        <taxon>Eukaryota</taxon>
        <taxon>Sar</taxon>
        <taxon>Alveolata</taxon>
        <taxon>Dinophyceae</taxon>
        <taxon>Suessiales</taxon>
        <taxon>Symbiodiniaceae</taxon>
        <taxon>Durusdinium</taxon>
    </lineage>
</organism>
<feature type="compositionally biased region" description="Basic and acidic residues" evidence="1">
    <location>
        <begin position="211"/>
        <end position="225"/>
    </location>
</feature>
<evidence type="ECO:0000313" key="2">
    <source>
        <dbReference type="EMBL" id="CAK9024462.1"/>
    </source>
</evidence>
<sequence length="493" mass="55198">MIENSFQHAKKNGLWRKNKVHGEEEVKLVLEETFCKADEKGETSHLESAGDLQDDDGVLLESQLDQMDIEPEAQTPEDKDRAEQAAAAAASAASGGTKLVFPTLQKNESVFTILPQYVNILGRKVDEKLAAMKDNERAKQLPSQKHVLMKAVVCHQGSCRQDERDNMEKKKSEVMQLFAQCSRGKGDKTKTKPKRAKSDAPKAASKKQKKQEKDGVTDPDLEKLASYRSSKSGRSGKNAARDFHRYARRAGKVFGVKISQVKVPIRVKKPNKSGRKIKREEIVDFPIITLSSWMCTILSSCPQFFLGGHDLEQEQLYGDMLQSFWDRFVEANPEHPMKEKPSQHRRFTVPVAVHGDEGRGLGHVPLLVVSYQVVIPYHGANELNLAKTFVKIRHSFASRLLYSLIPASWYAAKDASICSLSQALADDLTDLFETGDCNGKTREFHASLVAFKGDWPWLRKAVALKTGFTSKRVCHLCPGDAPQRNIAGLYIFF</sequence>
<comment type="caution">
    <text evidence="2">The sequence shown here is derived from an EMBL/GenBank/DDBJ whole genome shotgun (WGS) entry which is preliminary data.</text>
</comment>
<reference evidence="2 3" key="1">
    <citation type="submission" date="2024-02" db="EMBL/GenBank/DDBJ databases">
        <authorList>
            <person name="Chen Y."/>
            <person name="Shah S."/>
            <person name="Dougan E. K."/>
            <person name="Thang M."/>
            <person name="Chan C."/>
        </authorList>
    </citation>
    <scope>NUCLEOTIDE SEQUENCE [LARGE SCALE GENOMIC DNA]</scope>
</reference>
<keyword evidence="3" id="KW-1185">Reference proteome</keyword>
<feature type="compositionally biased region" description="Basic and acidic residues" evidence="1">
    <location>
        <begin position="184"/>
        <end position="200"/>
    </location>
</feature>
<evidence type="ECO:0000256" key="1">
    <source>
        <dbReference type="SAM" id="MobiDB-lite"/>
    </source>
</evidence>
<accession>A0ABP0KCD2</accession>
<proteinExistence type="predicted"/>
<feature type="region of interest" description="Disordered" evidence="1">
    <location>
        <begin position="180"/>
        <end position="241"/>
    </location>
</feature>
<protein>
    <recommendedName>
        <fullName evidence="4">FACT complex subunit</fullName>
    </recommendedName>
</protein>
<dbReference type="Proteomes" id="UP001642464">
    <property type="component" value="Unassembled WGS sequence"/>
</dbReference>
<evidence type="ECO:0008006" key="4">
    <source>
        <dbReference type="Google" id="ProtNLM"/>
    </source>
</evidence>
<name>A0ABP0KCD2_9DINO</name>
<dbReference type="EMBL" id="CAXAMM010010890">
    <property type="protein sequence ID" value="CAK9024462.1"/>
    <property type="molecule type" value="Genomic_DNA"/>
</dbReference>
<gene>
    <name evidence="2" type="ORF">SCF082_LOCUS16634</name>
</gene>
<feature type="compositionally biased region" description="Low complexity" evidence="1">
    <location>
        <begin position="228"/>
        <end position="237"/>
    </location>
</feature>